<keyword evidence="3" id="KW-1185">Reference proteome</keyword>
<dbReference type="Proteomes" id="UP001190700">
    <property type="component" value="Unassembled WGS sequence"/>
</dbReference>
<gene>
    <name evidence="2" type="ORF">CYMTET_8014</name>
</gene>
<reference evidence="2 3" key="1">
    <citation type="journal article" date="2015" name="Genome Biol. Evol.">
        <title>Comparative Genomics of a Bacterivorous Green Alga Reveals Evolutionary Causalities and Consequences of Phago-Mixotrophic Mode of Nutrition.</title>
        <authorList>
            <person name="Burns J.A."/>
            <person name="Paasch A."/>
            <person name="Narechania A."/>
            <person name="Kim E."/>
        </authorList>
    </citation>
    <scope>NUCLEOTIDE SEQUENCE [LARGE SCALE GENOMIC DNA]</scope>
    <source>
        <strain evidence="2 3">PLY_AMNH</strain>
    </source>
</reference>
<evidence type="ECO:0000256" key="1">
    <source>
        <dbReference type="SAM" id="MobiDB-lite"/>
    </source>
</evidence>
<comment type="caution">
    <text evidence="2">The sequence shown here is derived from an EMBL/GenBank/DDBJ whole genome shotgun (WGS) entry which is preliminary data.</text>
</comment>
<evidence type="ECO:0000313" key="3">
    <source>
        <dbReference type="Proteomes" id="UP001190700"/>
    </source>
</evidence>
<dbReference type="EMBL" id="LGRX02002324">
    <property type="protein sequence ID" value="KAK3284334.1"/>
    <property type="molecule type" value="Genomic_DNA"/>
</dbReference>
<accession>A0AAE0GTW1</accession>
<dbReference type="AlphaFoldDB" id="A0AAE0GTW1"/>
<name>A0AAE0GTW1_9CHLO</name>
<sequence length="179" mass="19346">MGYSVANDCSRPNSGDSLCHPDCVTQEILKHCKSQTVALHVCTEKSMFVNVNGQHEGEPQRKDVHPDEYGGDDTPKSEQRLCAQLMAGATAQCWARRAAADPVPSRKGGIATFLLLLLHISSCLSTASRPLKVRTVLWPVLSPTATPACWVLSLGLGDLLLRCPLRGECRRSGLELGPV</sequence>
<proteinExistence type="predicted"/>
<evidence type="ECO:0000313" key="2">
    <source>
        <dbReference type="EMBL" id="KAK3284334.1"/>
    </source>
</evidence>
<feature type="compositionally biased region" description="Basic and acidic residues" evidence="1">
    <location>
        <begin position="55"/>
        <end position="73"/>
    </location>
</feature>
<protein>
    <submittedName>
        <fullName evidence="2">Uncharacterized protein</fullName>
    </submittedName>
</protein>
<organism evidence="2 3">
    <name type="scientific">Cymbomonas tetramitiformis</name>
    <dbReference type="NCBI Taxonomy" id="36881"/>
    <lineage>
        <taxon>Eukaryota</taxon>
        <taxon>Viridiplantae</taxon>
        <taxon>Chlorophyta</taxon>
        <taxon>Pyramimonadophyceae</taxon>
        <taxon>Pyramimonadales</taxon>
        <taxon>Pyramimonadaceae</taxon>
        <taxon>Cymbomonas</taxon>
    </lineage>
</organism>
<feature type="region of interest" description="Disordered" evidence="1">
    <location>
        <begin position="53"/>
        <end position="73"/>
    </location>
</feature>